<feature type="region of interest" description="Disordered" evidence="1">
    <location>
        <begin position="708"/>
        <end position="741"/>
    </location>
</feature>
<dbReference type="GO" id="GO:0008270">
    <property type="term" value="F:zinc ion binding"/>
    <property type="evidence" value="ECO:0007669"/>
    <property type="project" value="InterPro"/>
</dbReference>
<dbReference type="InterPro" id="IPR021109">
    <property type="entry name" value="Peptidase_aspartic_dom_sf"/>
</dbReference>
<evidence type="ECO:0000313" key="3">
    <source>
        <dbReference type="EMBL" id="KAK0429656.1"/>
    </source>
</evidence>
<name>A0AA39ITX6_9AGAR</name>
<feature type="region of interest" description="Disordered" evidence="1">
    <location>
        <begin position="651"/>
        <end position="677"/>
    </location>
</feature>
<feature type="compositionally biased region" description="Gly residues" evidence="1">
    <location>
        <begin position="185"/>
        <end position="199"/>
    </location>
</feature>
<feature type="compositionally biased region" description="Low complexity" evidence="1">
    <location>
        <begin position="163"/>
        <end position="172"/>
    </location>
</feature>
<gene>
    <name evidence="3" type="ORF">EV421DRAFT_1914265</name>
</gene>
<evidence type="ECO:0000313" key="4">
    <source>
        <dbReference type="Proteomes" id="UP001175226"/>
    </source>
</evidence>
<feature type="compositionally biased region" description="Basic and acidic residues" evidence="1">
    <location>
        <begin position="533"/>
        <end position="545"/>
    </location>
</feature>
<dbReference type="GO" id="GO:0003676">
    <property type="term" value="F:nucleic acid binding"/>
    <property type="evidence" value="ECO:0007669"/>
    <property type="project" value="InterPro"/>
</dbReference>
<evidence type="ECO:0000259" key="2">
    <source>
        <dbReference type="Pfam" id="PF00098"/>
    </source>
</evidence>
<dbReference type="Gene3D" id="2.40.70.10">
    <property type="entry name" value="Acid Proteases"/>
    <property type="match status" value="1"/>
</dbReference>
<dbReference type="AlphaFoldDB" id="A0AA39ITX6"/>
<dbReference type="CDD" id="cd00303">
    <property type="entry name" value="retropepsin_like"/>
    <property type="match status" value="1"/>
</dbReference>
<dbReference type="InterPro" id="IPR001878">
    <property type="entry name" value="Znf_CCHC"/>
</dbReference>
<feature type="region of interest" description="Disordered" evidence="1">
    <location>
        <begin position="114"/>
        <end position="315"/>
    </location>
</feature>
<dbReference type="Proteomes" id="UP001175226">
    <property type="component" value="Unassembled WGS sequence"/>
</dbReference>
<feature type="region of interest" description="Disordered" evidence="1">
    <location>
        <begin position="1"/>
        <end position="66"/>
    </location>
</feature>
<sequence length="952" mass="104552">MTPCPESPDSPCSPTRVKQEEITPSLHTPDPPEPEVKMQSAPPPVKPTTEGKRAERASTPTPHYGKTVKDKVILQCWRNRDLANTGRTDIADQGIFIDANGDAFIIKGGIADMKSKSHSSNDKGNVDANIPMNNASSSNNSRSKGPSVPIGQAPQPQPPSNGLPPQGRPSNGGSSGGAPPPNGGPPGGGNGPPGGGNGPPNGHNGPARRGSRLPRPTRGSSGRGGAPIPNRSTGPPLGGGGQPLPGPPSGGGGGPPLGDGSQGGDPDESEDDNNRRNYPCPGYHDPVRNRGDTQATDRSHNRAEQNTHALGDHRKQMHDRIEQYTDEHLRVHLHLPDGVKAPRLDSKNVSLYAGSSSVAEFWTWLKSLVIYLETSQLGGLDRDRERKLLIEPVLTGTAKKWYHDHVIEVNEYSNWTFVSVIIGLYDRFIHDSAMQDARSKFDRAMFLDGGGTAEGYHDLLQTLIRDMTRKPDDYSITRRFVTGLPHDMREAVFDDRLNIEVNMLEEFVESAKAYEVTERSKKEYGRSNSTHVPSKDKPHPTDNRDQAGPSTRPLRGRMFIRTGGRFQRSNLRDKGPVQPSPVPAVNRARSPPSLPHRNSPGNEAPRFKTKPADLSNIKCYRCGEMGHYASSHEKDANPRICAAHTTLRDDIRDAEADDDSTIENGPSEDEHRDYEQSGWQEVEFEEYPGGYNSDEDDNAEFMGMAQTIHSSDGYDGSSDPMDSSEDDDPSDVEQTTTYTTRYLTSRDFGDYTDSEPNYQHSIRMKYTQNTHLNAMTEDGPETRPSTRYKLKIAVEPKSRPMYSASDKMCLSTYTDVNGIMALTLWDSGSTSTAMSPHFADVSKALVFNLVEPVTLQLGTVGSRSKINFGTTAHLELADLKIDEYVDIINIDRYDLLVGTPFMHRHNVVLDFENKCVSISGVNIPAEIIPVNGLIHDTQRHRLWRPIPPTRGN</sequence>
<feature type="compositionally biased region" description="Basic and acidic residues" evidence="1">
    <location>
        <begin position="114"/>
        <end position="125"/>
    </location>
</feature>
<accession>A0AA39ITX6</accession>
<comment type="caution">
    <text evidence="3">The sequence shown here is derived from an EMBL/GenBank/DDBJ whole genome shotgun (WGS) entry which is preliminary data.</text>
</comment>
<feature type="compositionally biased region" description="Low complexity" evidence="1">
    <location>
        <begin position="133"/>
        <end position="143"/>
    </location>
</feature>
<dbReference type="EMBL" id="JAUEPT010000223">
    <property type="protein sequence ID" value="KAK0429656.1"/>
    <property type="molecule type" value="Genomic_DNA"/>
</dbReference>
<feature type="compositionally biased region" description="Acidic residues" evidence="1">
    <location>
        <begin position="722"/>
        <end position="731"/>
    </location>
</feature>
<feature type="compositionally biased region" description="Basic and acidic residues" evidence="1">
    <location>
        <begin position="285"/>
        <end position="315"/>
    </location>
</feature>
<keyword evidence="4" id="KW-1185">Reference proteome</keyword>
<organism evidence="3 4">
    <name type="scientific">Armillaria borealis</name>
    <dbReference type="NCBI Taxonomy" id="47425"/>
    <lineage>
        <taxon>Eukaryota</taxon>
        <taxon>Fungi</taxon>
        <taxon>Dikarya</taxon>
        <taxon>Basidiomycota</taxon>
        <taxon>Agaricomycotina</taxon>
        <taxon>Agaricomycetes</taxon>
        <taxon>Agaricomycetidae</taxon>
        <taxon>Agaricales</taxon>
        <taxon>Marasmiineae</taxon>
        <taxon>Physalacriaceae</taxon>
        <taxon>Armillaria</taxon>
    </lineage>
</organism>
<feature type="domain" description="CCHC-type" evidence="2">
    <location>
        <begin position="617"/>
        <end position="630"/>
    </location>
</feature>
<protein>
    <recommendedName>
        <fullName evidence="2">CCHC-type domain-containing protein</fullName>
    </recommendedName>
</protein>
<feature type="region of interest" description="Disordered" evidence="1">
    <location>
        <begin position="515"/>
        <end position="610"/>
    </location>
</feature>
<proteinExistence type="predicted"/>
<evidence type="ECO:0000256" key="1">
    <source>
        <dbReference type="SAM" id="MobiDB-lite"/>
    </source>
</evidence>
<feature type="compositionally biased region" description="Gly residues" evidence="1">
    <location>
        <begin position="236"/>
        <end position="263"/>
    </location>
</feature>
<dbReference type="SUPFAM" id="SSF50630">
    <property type="entry name" value="Acid proteases"/>
    <property type="match status" value="1"/>
</dbReference>
<dbReference type="Pfam" id="PF00098">
    <property type="entry name" value="zf-CCHC"/>
    <property type="match status" value="1"/>
</dbReference>
<feature type="compositionally biased region" description="Basic and acidic residues" evidence="1">
    <location>
        <begin position="515"/>
        <end position="525"/>
    </location>
</feature>
<feature type="compositionally biased region" description="Low complexity" evidence="1">
    <location>
        <begin position="200"/>
        <end position="220"/>
    </location>
</feature>
<reference evidence="3" key="1">
    <citation type="submission" date="2023-06" db="EMBL/GenBank/DDBJ databases">
        <authorList>
            <consortium name="Lawrence Berkeley National Laboratory"/>
            <person name="Ahrendt S."/>
            <person name="Sahu N."/>
            <person name="Indic B."/>
            <person name="Wong-Bajracharya J."/>
            <person name="Merenyi Z."/>
            <person name="Ke H.-M."/>
            <person name="Monk M."/>
            <person name="Kocsube S."/>
            <person name="Drula E."/>
            <person name="Lipzen A."/>
            <person name="Balint B."/>
            <person name="Henrissat B."/>
            <person name="Andreopoulos B."/>
            <person name="Martin F.M."/>
            <person name="Harder C.B."/>
            <person name="Rigling D."/>
            <person name="Ford K.L."/>
            <person name="Foster G.D."/>
            <person name="Pangilinan J."/>
            <person name="Papanicolaou A."/>
            <person name="Barry K."/>
            <person name="LaButti K."/>
            <person name="Viragh M."/>
            <person name="Koriabine M."/>
            <person name="Yan M."/>
            <person name="Riley R."/>
            <person name="Champramary S."/>
            <person name="Plett K.L."/>
            <person name="Tsai I.J."/>
            <person name="Slot J."/>
            <person name="Sipos G."/>
            <person name="Plett J."/>
            <person name="Nagy L.G."/>
            <person name="Grigoriev I.V."/>
        </authorList>
    </citation>
    <scope>NUCLEOTIDE SEQUENCE</scope>
    <source>
        <strain evidence="3">FPL87.14</strain>
    </source>
</reference>